<proteinExistence type="predicted"/>
<protein>
    <submittedName>
        <fullName evidence="1">Uncharacterized protein</fullName>
    </submittedName>
</protein>
<name>A0AAD8Q009_9PEZI</name>
<dbReference type="AlphaFoldDB" id="A0AAD8Q009"/>
<reference evidence="1" key="1">
    <citation type="submission" date="2021-06" db="EMBL/GenBank/DDBJ databases">
        <title>Comparative genomics, transcriptomics and evolutionary studies reveal genomic signatures of adaptation to plant cell wall in hemibiotrophic fungi.</title>
        <authorList>
            <consortium name="DOE Joint Genome Institute"/>
            <person name="Baroncelli R."/>
            <person name="Diaz J.F."/>
            <person name="Benocci T."/>
            <person name="Peng M."/>
            <person name="Battaglia E."/>
            <person name="Haridas S."/>
            <person name="Andreopoulos W."/>
            <person name="Labutti K."/>
            <person name="Pangilinan J."/>
            <person name="Floch G.L."/>
            <person name="Makela M.R."/>
            <person name="Henrissat B."/>
            <person name="Grigoriev I.V."/>
            <person name="Crouch J.A."/>
            <person name="De Vries R.P."/>
            <person name="Sukno S.A."/>
            <person name="Thon M.R."/>
        </authorList>
    </citation>
    <scope>NUCLEOTIDE SEQUENCE</scope>
    <source>
        <strain evidence="1">CBS 125086</strain>
    </source>
</reference>
<keyword evidence="2" id="KW-1185">Reference proteome</keyword>
<dbReference type="EMBL" id="JAHLJV010000026">
    <property type="protein sequence ID" value="KAK1593273.1"/>
    <property type="molecule type" value="Genomic_DNA"/>
</dbReference>
<organism evidence="1 2">
    <name type="scientific">Colletotrichum navitas</name>
    <dbReference type="NCBI Taxonomy" id="681940"/>
    <lineage>
        <taxon>Eukaryota</taxon>
        <taxon>Fungi</taxon>
        <taxon>Dikarya</taxon>
        <taxon>Ascomycota</taxon>
        <taxon>Pezizomycotina</taxon>
        <taxon>Sordariomycetes</taxon>
        <taxon>Hypocreomycetidae</taxon>
        <taxon>Glomerellales</taxon>
        <taxon>Glomerellaceae</taxon>
        <taxon>Colletotrichum</taxon>
        <taxon>Colletotrichum graminicola species complex</taxon>
    </lineage>
</organism>
<dbReference type="GeneID" id="85444261"/>
<sequence length="158" mass="17912">MSLPPKCILLHLPVVRQTADDPRLLEYARATYSCPLCLGDAYHMFREAYPYLRLFNQMLSGYAGWHKQHPSGGLDIFGEVPSKGQKQDQDTKTCLKRNDHPFASFSRKSKDIASFGAAWFSSSSLGLVRKQFATRPLASHTRRDHFTTQTANVCEAFR</sequence>
<comment type="caution">
    <text evidence="1">The sequence shown here is derived from an EMBL/GenBank/DDBJ whole genome shotgun (WGS) entry which is preliminary data.</text>
</comment>
<evidence type="ECO:0000313" key="2">
    <source>
        <dbReference type="Proteomes" id="UP001230504"/>
    </source>
</evidence>
<dbReference type="RefSeq" id="XP_060414584.1">
    <property type="nucleotide sequence ID" value="XM_060560021.1"/>
</dbReference>
<gene>
    <name evidence="1" type="ORF">LY79DRAFT_579384</name>
</gene>
<evidence type="ECO:0000313" key="1">
    <source>
        <dbReference type="EMBL" id="KAK1593273.1"/>
    </source>
</evidence>
<dbReference type="Proteomes" id="UP001230504">
    <property type="component" value="Unassembled WGS sequence"/>
</dbReference>
<accession>A0AAD8Q009</accession>